<dbReference type="SUPFAM" id="SSF55785">
    <property type="entry name" value="PYP-like sensor domain (PAS domain)"/>
    <property type="match status" value="1"/>
</dbReference>
<protein>
    <submittedName>
        <fullName evidence="6">PAS domain S-box protein</fullName>
    </submittedName>
</protein>
<dbReference type="Pfam" id="PF08448">
    <property type="entry name" value="PAS_4"/>
    <property type="match status" value="1"/>
</dbReference>
<dbReference type="GO" id="GO:0007165">
    <property type="term" value="P:signal transduction"/>
    <property type="evidence" value="ECO:0007669"/>
    <property type="project" value="UniProtKB-KW"/>
</dbReference>
<dbReference type="EMBL" id="JAGYPJ010000001">
    <property type="protein sequence ID" value="MBS4201130.1"/>
    <property type="molecule type" value="Genomic_DNA"/>
</dbReference>
<dbReference type="RefSeq" id="WP_213111639.1">
    <property type="nucleotide sequence ID" value="NZ_JAGYPJ010000001.1"/>
</dbReference>
<sequence>MISTKRTIGSSSQVLDVNSVLAAIEQSLAMIEFDTNGNVLWANEKFAAAMGYDTSEMSGLKHQQFCTTEFVNSEEYEVFWNNLRSGRTFQEKVLRVTKDKRFLWLEATYTSVYDNDGHIQGIIKVATDITARENAISQLTNELQHMAEGILERAEDGISTAHEVTSSTEQVVQETDKNMKVLELLEQKAELVGNLIIKIRKIADYTNLLAINAAIESARAKEYGRGFKVVADEVRKLAKQTEETTREVNSNLESIASQVAEVVQGMKHSQTIIVDGQTRIHKAVDQFKGIGTAADQLDKQAKTLGDVL</sequence>
<evidence type="ECO:0000313" key="7">
    <source>
        <dbReference type="Proteomes" id="UP000682713"/>
    </source>
</evidence>
<dbReference type="SUPFAM" id="SSF58104">
    <property type="entry name" value="Methyl-accepting chemotaxis protein (MCP) signaling domain"/>
    <property type="match status" value="1"/>
</dbReference>
<evidence type="ECO:0000259" key="5">
    <source>
        <dbReference type="PROSITE" id="PS50113"/>
    </source>
</evidence>
<reference evidence="6 7" key="1">
    <citation type="submission" date="2021-05" db="EMBL/GenBank/DDBJ databases">
        <title>Novel Bacillus species.</title>
        <authorList>
            <person name="Liu G."/>
        </authorList>
    </citation>
    <scope>NUCLEOTIDE SEQUENCE [LARGE SCALE GENOMIC DNA]</scope>
    <source>
        <strain evidence="6 7">FJAT-49732</strain>
    </source>
</reference>
<gene>
    <name evidence="6" type="ORF">KHA93_15935</name>
</gene>
<feature type="domain" description="Methyl-accepting transducer" evidence="3">
    <location>
        <begin position="128"/>
        <end position="308"/>
    </location>
</feature>
<dbReference type="PANTHER" id="PTHR32089:SF112">
    <property type="entry name" value="LYSOZYME-LIKE PROTEIN-RELATED"/>
    <property type="match status" value="1"/>
</dbReference>
<dbReference type="InterPro" id="IPR000700">
    <property type="entry name" value="PAS-assoc_C"/>
</dbReference>
<keyword evidence="7" id="KW-1185">Reference proteome</keyword>
<dbReference type="Gene3D" id="3.30.450.20">
    <property type="entry name" value="PAS domain"/>
    <property type="match status" value="1"/>
</dbReference>
<dbReference type="Proteomes" id="UP000682713">
    <property type="component" value="Unassembled WGS sequence"/>
</dbReference>
<evidence type="ECO:0000256" key="1">
    <source>
        <dbReference type="ARBA" id="ARBA00023224"/>
    </source>
</evidence>
<dbReference type="PROSITE" id="PS50113">
    <property type="entry name" value="PAC"/>
    <property type="match status" value="1"/>
</dbReference>
<dbReference type="PROSITE" id="PS50111">
    <property type="entry name" value="CHEMOTAXIS_TRANSDUC_2"/>
    <property type="match status" value="1"/>
</dbReference>
<name>A0A942TP37_9BACI</name>
<dbReference type="InterPro" id="IPR000014">
    <property type="entry name" value="PAS"/>
</dbReference>
<dbReference type="NCBIfam" id="TIGR00229">
    <property type="entry name" value="sensory_box"/>
    <property type="match status" value="1"/>
</dbReference>
<evidence type="ECO:0000313" key="6">
    <source>
        <dbReference type="EMBL" id="MBS4201130.1"/>
    </source>
</evidence>
<dbReference type="PROSITE" id="PS50112">
    <property type="entry name" value="PAS"/>
    <property type="match status" value="1"/>
</dbReference>
<dbReference type="SMART" id="SM00086">
    <property type="entry name" value="PAC"/>
    <property type="match status" value="1"/>
</dbReference>
<organism evidence="6 7">
    <name type="scientific">Lederbergia citrisecunda</name>
    <dbReference type="NCBI Taxonomy" id="2833583"/>
    <lineage>
        <taxon>Bacteria</taxon>
        <taxon>Bacillati</taxon>
        <taxon>Bacillota</taxon>
        <taxon>Bacilli</taxon>
        <taxon>Bacillales</taxon>
        <taxon>Bacillaceae</taxon>
        <taxon>Lederbergia</taxon>
    </lineage>
</organism>
<feature type="domain" description="PAS" evidence="4">
    <location>
        <begin position="30"/>
        <end position="84"/>
    </location>
</feature>
<dbReference type="AlphaFoldDB" id="A0A942TP37"/>
<dbReference type="Pfam" id="PF00015">
    <property type="entry name" value="MCPsignal"/>
    <property type="match status" value="1"/>
</dbReference>
<dbReference type="PANTHER" id="PTHR32089">
    <property type="entry name" value="METHYL-ACCEPTING CHEMOTAXIS PROTEIN MCPB"/>
    <property type="match status" value="1"/>
</dbReference>
<dbReference type="InterPro" id="IPR001610">
    <property type="entry name" value="PAC"/>
</dbReference>
<comment type="caution">
    <text evidence="6">The sequence shown here is derived from an EMBL/GenBank/DDBJ whole genome shotgun (WGS) entry which is preliminary data.</text>
</comment>
<evidence type="ECO:0000259" key="3">
    <source>
        <dbReference type="PROSITE" id="PS50111"/>
    </source>
</evidence>
<accession>A0A942TP37</accession>
<dbReference type="CDD" id="cd00130">
    <property type="entry name" value="PAS"/>
    <property type="match status" value="1"/>
</dbReference>
<proteinExistence type="predicted"/>
<dbReference type="SMART" id="SM00283">
    <property type="entry name" value="MA"/>
    <property type="match status" value="1"/>
</dbReference>
<dbReference type="InterPro" id="IPR013656">
    <property type="entry name" value="PAS_4"/>
</dbReference>
<evidence type="ECO:0000259" key="4">
    <source>
        <dbReference type="PROSITE" id="PS50112"/>
    </source>
</evidence>
<evidence type="ECO:0000256" key="2">
    <source>
        <dbReference type="PROSITE-ProRule" id="PRU00284"/>
    </source>
</evidence>
<dbReference type="InterPro" id="IPR004089">
    <property type="entry name" value="MCPsignal_dom"/>
</dbReference>
<dbReference type="GO" id="GO:0016020">
    <property type="term" value="C:membrane"/>
    <property type="evidence" value="ECO:0007669"/>
    <property type="project" value="InterPro"/>
</dbReference>
<keyword evidence="1 2" id="KW-0807">Transducer</keyword>
<dbReference type="InterPro" id="IPR035965">
    <property type="entry name" value="PAS-like_dom_sf"/>
</dbReference>
<dbReference type="Gene3D" id="1.10.287.950">
    <property type="entry name" value="Methyl-accepting chemotaxis protein"/>
    <property type="match status" value="1"/>
</dbReference>
<feature type="domain" description="PAC" evidence="5">
    <location>
        <begin position="87"/>
        <end position="141"/>
    </location>
</feature>